<feature type="domain" description="RING-type" evidence="2">
    <location>
        <begin position="53"/>
        <end position="100"/>
    </location>
</feature>
<dbReference type="AlphaFoldDB" id="A0A1Y2A9P5"/>
<gene>
    <name evidence="3" type="ORF">BCR34DRAFT_209094</name>
</gene>
<sequence length="200" mass="22156">MLRALKGPENIGYQLALTSSELRDIFKNAAPIPKADAEAESSDGNRKPIEGECPICYTEFESDKDATVYCKVSCGNNVHKESMGNWACVRVSKSTCPYCRAIWHGDDFAGKKVGLGVQRNAEGYLNVASQLGLSEERAMSHAFDSEASCTKYVRLLVLPPIFRFGNSFETTGCDIISCSFRFPKRLLSATYSQLFLRAFH</sequence>
<keyword evidence="1" id="KW-0479">Metal-binding</keyword>
<dbReference type="Pfam" id="PF13639">
    <property type="entry name" value="zf-RING_2"/>
    <property type="match status" value="1"/>
</dbReference>
<evidence type="ECO:0000313" key="3">
    <source>
        <dbReference type="EMBL" id="ORY19258.1"/>
    </source>
</evidence>
<dbReference type="Gene3D" id="3.30.40.10">
    <property type="entry name" value="Zinc/RING finger domain, C3HC4 (zinc finger)"/>
    <property type="match status" value="1"/>
</dbReference>
<reference evidence="3 4" key="1">
    <citation type="submission" date="2016-07" db="EMBL/GenBank/DDBJ databases">
        <title>Pervasive Adenine N6-methylation of Active Genes in Fungi.</title>
        <authorList>
            <consortium name="DOE Joint Genome Institute"/>
            <person name="Mondo S.J."/>
            <person name="Dannebaum R.O."/>
            <person name="Kuo R.C."/>
            <person name="Labutti K."/>
            <person name="Haridas S."/>
            <person name="Kuo A."/>
            <person name="Salamov A."/>
            <person name="Ahrendt S.R."/>
            <person name="Lipzen A."/>
            <person name="Sullivan W."/>
            <person name="Andreopoulos W.B."/>
            <person name="Clum A."/>
            <person name="Lindquist E."/>
            <person name="Daum C."/>
            <person name="Ramamoorthy G.K."/>
            <person name="Gryganskyi A."/>
            <person name="Culley D."/>
            <person name="Magnuson J.K."/>
            <person name="James T.Y."/>
            <person name="O'Malley M.A."/>
            <person name="Stajich J.E."/>
            <person name="Spatafora J.W."/>
            <person name="Visel A."/>
            <person name="Grigoriev I.V."/>
        </authorList>
    </citation>
    <scope>NUCLEOTIDE SEQUENCE [LARGE SCALE GENOMIC DNA]</scope>
    <source>
        <strain evidence="3 4">CBS 115471</strain>
    </source>
</reference>
<dbReference type="SUPFAM" id="SSF57850">
    <property type="entry name" value="RING/U-box"/>
    <property type="match status" value="1"/>
</dbReference>
<dbReference type="InterPro" id="IPR013083">
    <property type="entry name" value="Znf_RING/FYVE/PHD"/>
</dbReference>
<protein>
    <recommendedName>
        <fullName evidence="2">RING-type domain-containing protein</fullName>
    </recommendedName>
</protein>
<keyword evidence="1" id="KW-0862">Zinc</keyword>
<dbReference type="OrthoDB" id="2122982at2759"/>
<dbReference type="PROSITE" id="PS50089">
    <property type="entry name" value="ZF_RING_2"/>
    <property type="match status" value="1"/>
</dbReference>
<evidence type="ECO:0000259" key="2">
    <source>
        <dbReference type="PROSITE" id="PS50089"/>
    </source>
</evidence>
<comment type="caution">
    <text evidence="3">The sequence shown here is derived from an EMBL/GenBank/DDBJ whole genome shotgun (WGS) entry which is preliminary data.</text>
</comment>
<keyword evidence="4" id="KW-1185">Reference proteome</keyword>
<accession>A0A1Y2A9P5</accession>
<dbReference type="EMBL" id="MCFA01000003">
    <property type="protein sequence ID" value="ORY19258.1"/>
    <property type="molecule type" value="Genomic_DNA"/>
</dbReference>
<dbReference type="Proteomes" id="UP000193144">
    <property type="component" value="Unassembled WGS sequence"/>
</dbReference>
<organism evidence="3 4">
    <name type="scientific">Clohesyomyces aquaticus</name>
    <dbReference type="NCBI Taxonomy" id="1231657"/>
    <lineage>
        <taxon>Eukaryota</taxon>
        <taxon>Fungi</taxon>
        <taxon>Dikarya</taxon>
        <taxon>Ascomycota</taxon>
        <taxon>Pezizomycotina</taxon>
        <taxon>Dothideomycetes</taxon>
        <taxon>Pleosporomycetidae</taxon>
        <taxon>Pleosporales</taxon>
        <taxon>Lindgomycetaceae</taxon>
        <taxon>Clohesyomyces</taxon>
    </lineage>
</organism>
<evidence type="ECO:0000256" key="1">
    <source>
        <dbReference type="PROSITE-ProRule" id="PRU00175"/>
    </source>
</evidence>
<dbReference type="GO" id="GO:0008270">
    <property type="term" value="F:zinc ion binding"/>
    <property type="evidence" value="ECO:0007669"/>
    <property type="project" value="UniProtKB-KW"/>
</dbReference>
<proteinExistence type="predicted"/>
<dbReference type="STRING" id="1231657.A0A1Y2A9P5"/>
<evidence type="ECO:0000313" key="4">
    <source>
        <dbReference type="Proteomes" id="UP000193144"/>
    </source>
</evidence>
<dbReference type="InterPro" id="IPR039903">
    <property type="entry name" value="Zswim2"/>
</dbReference>
<dbReference type="PANTHER" id="PTHR21540">
    <property type="entry name" value="RING FINGER AND SWIM DOMAIN-CONTAINING PROTEIN 2"/>
    <property type="match status" value="1"/>
</dbReference>
<keyword evidence="1" id="KW-0863">Zinc-finger</keyword>
<dbReference type="InterPro" id="IPR001841">
    <property type="entry name" value="Znf_RING"/>
</dbReference>
<name>A0A1Y2A9P5_9PLEO</name>
<dbReference type="PANTHER" id="PTHR21540:SF0">
    <property type="entry name" value="PHD FAMILY PROTEIN"/>
    <property type="match status" value="1"/>
</dbReference>
<dbReference type="GO" id="GO:0061630">
    <property type="term" value="F:ubiquitin protein ligase activity"/>
    <property type="evidence" value="ECO:0007669"/>
    <property type="project" value="InterPro"/>
</dbReference>